<dbReference type="PANTHER" id="PTHR30408">
    <property type="entry name" value="TYPE-1 RESTRICTION ENZYME ECOKI SPECIFICITY PROTEIN"/>
    <property type="match status" value="1"/>
</dbReference>
<keyword evidence="5" id="KW-0378">Hydrolase</keyword>
<dbReference type="InterPro" id="IPR044946">
    <property type="entry name" value="Restrct_endonuc_typeI_TRD_sf"/>
</dbReference>
<dbReference type="Proteomes" id="UP000272010">
    <property type="component" value="Plasmid pYEE5"/>
</dbReference>
<evidence type="ECO:0000256" key="1">
    <source>
        <dbReference type="ARBA" id="ARBA00010923"/>
    </source>
</evidence>
<feature type="domain" description="Type I restriction modification DNA specificity" evidence="4">
    <location>
        <begin position="238"/>
        <end position="379"/>
    </location>
</feature>
<comment type="similarity">
    <text evidence="1">Belongs to the type-I restriction system S methylase family.</text>
</comment>
<reference evidence="6" key="1">
    <citation type="submission" date="2018-07" db="EMBL/GenBank/DDBJ databases">
        <title>Genome Structure of the Opportunistic Pathogen Paracoccus yeei (Alphaproteobacteria) and Identification of Putative Virulence Factors.</title>
        <authorList>
            <person name="Lasek R."/>
            <person name="Szuplewska M."/>
            <person name="Mitura M."/>
            <person name="Decewicz P."/>
            <person name="Chmielowska C."/>
            <person name="Pawlot A."/>
            <person name="Sentkowska D."/>
            <person name="Czarnecki J."/>
            <person name="Bartosik D."/>
        </authorList>
    </citation>
    <scope>NUCLEOTIDE SEQUENCE [LARGE SCALE GENOMIC DNA]</scope>
    <source>
        <strain evidence="6">CCUG 32053</strain>
        <plasmid evidence="6">pyee5</plasmid>
    </source>
</reference>
<dbReference type="EMBL" id="CP031083">
    <property type="protein sequence ID" value="AYF04187.1"/>
    <property type="molecule type" value="Genomic_DNA"/>
</dbReference>
<evidence type="ECO:0000313" key="5">
    <source>
        <dbReference type="EMBL" id="AYF04187.1"/>
    </source>
</evidence>
<dbReference type="SUPFAM" id="SSF116734">
    <property type="entry name" value="DNA methylase specificity domain"/>
    <property type="match status" value="2"/>
</dbReference>
<dbReference type="RefSeq" id="WP_120445292.1">
    <property type="nucleotide sequence ID" value="NZ_CP031083.1"/>
</dbReference>
<dbReference type="GO" id="GO:0003677">
    <property type="term" value="F:DNA binding"/>
    <property type="evidence" value="ECO:0007669"/>
    <property type="project" value="UniProtKB-KW"/>
</dbReference>
<keyword evidence="2" id="KW-0680">Restriction system</keyword>
<evidence type="ECO:0000256" key="3">
    <source>
        <dbReference type="ARBA" id="ARBA00023125"/>
    </source>
</evidence>
<gene>
    <name evidence="5" type="ORF">PY32053_04699</name>
</gene>
<evidence type="ECO:0000259" key="4">
    <source>
        <dbReference type="Pfam" id="PF01420"/>
    </source>
</evidence>
<dbReference type="Gene3D" id="3.90.220.20">
    <property type="entry name" value="DNA methylase specificity domains"/>
    <property type="match status" value="2"/>
</dbReference>
<name>A0A386UU33_9RHOB</name>
<keyword evidence="3" id="KW-0238">DNA-binding</keyword>
<organism evidence="5 6">
    <name type="scientific">Paracoccus yeei</name>
    <dbReference type="NCBI Taxonomy" id="147645"/>
    <lineage>
        <taxon>Bacteria</taxon>
        <taxon>Pseudomonadati</taxon>
        <taxon>Pseudomonadota</taxon>
        <taxon>Alphaproteobacteria</taxon>
        <taxon>Rhodobacterales</taxon>
        <taxon>Paracoccaceae</taxon>
        <taxon>Paracoccus</taxon>
    </lineage>
</organism>
<sequence>MSSWQVHTVATLQGKKALLVEDGNHGEYRPLKHEFVLQGTPFIRPPDLGGGRIDFAAADHINDIAFQRVRKGIGAPGDILFSHRATVGRMAKVPDDAPVFVVNPGITFYRVLDKKLLYPDFLYYWMQTAQFMDQVWAVAGGSDTFPYVSLGEQRKLAIHFPTIEVQCAIGRVLRSLDDKIELNRKTAATLEEMARALYRSWFVDFDPVWAKAEGRTPAHMDAATAALFPDSFGDDGLPVGWELTSIGEVGHIVGGSTPSTKKPEFWEGGEHLWATPKDLSGLGQPVLFQTERRVTDLGLAQISSGLSPEGTLLLSSRAPIGYLAIAQAPVAVNQGFIAISETEKLSGVEAYCWCHENMDAIHANANGSTFQEISKKNFRPLPYILAPEAVRETFNRDAKSLFSRLQTACAENQTLAALRDTLLPKLMSGELRVGEAQELVEAVA</sequence>
<evidence type="ECO:0000256" key="2">
    <source>
        <dbReference type="ARBA" id="ARBA00022747"/>
    </source>
</evidence>
<accession>A0A386UU33</accession>
<dbReference type="InterPro" id="IPR052021">
    <property type="entry name" value="Type-I_RS_S_subunit"/>
</dbReference>
<dbReference type="Pfam" id="PF01420">
    <property type="entry name" value="Methylase_S"/>
    <property type="match status" value="2"/>
</dbReference>
<dbReference type="PANTHER" id="PTHR30408:SF13">
    <property type="entry name" value="TYPE I RESTRICTION ENZYME HINDI SPECIFICITY SUBUNIT"/>
    <property type="match status" value="1"/>
</dbReference>
<evidence type="ECO:0000313" key="6">
    <source>
        <dbReference type="Proteomes" id="UP000272010"/>
    </source>
</evidence>
<dbReference type="AlphaFoldDB" id="A0A386UU33"/>
<feature type="domain" description="Type I restriction modification DNA specificity" evidence="4">
    <location>
        <begin position="39"/>
        <end position="191"/>
    </location>
</feature>
<dbReference type="GO" id="GO:0004519">
    <property type="term" value="F:endonuclease activity"/>
    <property type="evidence" value="ECO:0007669"/>
    <property type="project" value="UniProtKB-KW"/>
</dbReference>
<dbReference type="GO" id="GO:0009307">
    <property type="term" value="P:DNA restriction-modification system"/>
    <property type="evidence" value="ECO:0007669"/>
    <property type="project" value="UniProtKB-KW"/>
</dbReference>
<keyword evidence="5" id="KW-0540">Nuclease</keyword>
<dbReference type="InterPro" id="IPR000055">
    <property type="entry name" value="Restrct_endonuc_typeI_TRD"/>
</dbReference>
<keyword evidence="5" id="KW-0614">Plasmid</keyword>
<dbReference type="REBASE" id="273854">
    <property type="entry name" value="S.Pye32053ORF4698P"/>
</dbReference>
<proteinExistence type="inferred from homology"/>
<keyword evidence="5" id="KW-0255">Endonuclease</keyword>
<protein>
    <submittedName>
        <fullName evidence="5">Type I restriction endonuclease subunit S</fullName>
    </submittedName>
</protein>
<geneLocation type="plasmid" evidence="6">
    <name>pyee5</name>
</geneLocation>